<dbReference type="AlphaFoldDB" id="A0A0R1UD52"/>
<accession>A0A0R1UD52</accession>
<keyword evidence="4" id="KW-0132">Cell division</keyword>
<name>A0A0R1UD52_9LACO</name>
<evidence type="ECO:0000256" key="6">
    <source>
        <dbReference type="ARBA" id="ARBA00023306"/>
    </source>
</evidence>
<reference evidence="9 10" key="1">
    <citation type="journal article" date="2015" name="Genome Announc.">
        <title>Expanding the biotechnology potential of lactobacilli through comparative genomics of 213 strains and associated genera.</title>
        <authorList>
            <person name="Sun Z."/>
            <person name="Harris H.M."/>
            <person name="McCann A."/>
            <person name="Guo C."/>
            <person name="Argimon S."/>
            <person name="Zhang W."/>
            <person name="Yang X."/>
            <person name="Jeffery I.B."/>
            <person name="Cooney J.C."/>
            <person name="Kagawa T.F."/>
            <person name="Liu W."/>
            <person name="Song Y."/>
            <person name="Salvetti E."/>
            <person name="Wrobel A."/>
            <person name="Rasinkangas P."/>
            <person name="Parkhill J."/>
            <person name="Rea M.C."/>
            <person name="O'Sullivan O."/>
            <person name="Ritari J."/>
            <person name="Douillard F.P."/>
            <person name="Paul Ross R."/>
            <person name="Yang R."/>
            <person name="Briner A.E."/>
            <person name="Felis G.E."/>
            <person name="de Vos W.M."/>
            <person name="Barrangou R."/>
            <person name="Klaenhammer T.R."/>
            <person name="Caufield P.W."/>
            <person name="Cui Y."/>
            <person name="Zhang H."/>
            <person name="O'Toole P.W."/>
        </authorList>
    </citation>
    <scope>NUCLEOTIDE SEQUENCE [LARGE SCALE GENOMIC DNA]</scope>
    <source>
        <strain evidence="9 10">DSM 16043</strain>
    </source>
</reference>
<dbReference type="Gene3D" id="6.10.250.660">
    <property type="match status" value="1"/>
</dbReference>
<proteinExistence type="inferred from homology"/>
<dbReference type="PATRIC" id="fig|1423763.3.peg.646"/>
<dbReference type="NCBIfam" id="TIGR03544">
    <property type="entry name" value="DivI1A_domain"/>
    <property type="match status" value="1"/>
</dbReference>
<keyword evidence="5 7" id="KW-0175">Coiled coil</keyword>
<dbReference type="STRING" id="1423763.FC46_GL000642"/>
<dbReference type="EMBL" id="AZFM01000002">
    <property type="protein sequence ID" value="KRL91343.1"/>
    <property type="molecule type" value="Genomic_DNA"/>
</dbReference>
<keyword evidence="3" id="KW-0963">Cytoplasm</keyword>
<feature type="compositionally biased region" description="Acidic residues" evidence="8">
    <location>
        <begin position="190"/>
        <end position="226"/>
    </location>
</feature>
<evidence type="ECO:0000256" key="2">
    <source>
        <dbReference type="ARBA" id="ARBA00009008"/>
    </source>
</evidence>
<feature type="compositionally biased region" description="Polar residues" evidence="8">
    <location>
        <begin position="232"/>
        <end position="243"/>
    </location>
</feature>
<evidence type="ECO:0000256" key="8">
    <source>
        <dbReference type="SAM" id="MobiDB-lite"/>
    </source>
</evidence>
<comment type="subcellular location">
    <subcellularLocation>
        <location evidence="1">Cytoplasm</location>
    </subcellularLocation>
</comment>
<comment type="similarity">
    <text evidence="2">Belongs to the DivIVA family.</text>
</comment>
<dbReference type="GO" id="GO:0051301">
    <property type="term" value="P:cell division"/>
    <property type="evidence" value="ECO:0007669"/>
    <property type="project" value="UniProtKB-KW"/>
</dbReference>
<evidence type="ECO:0000256" key="1">
    <source>
        <dbReference type="ARBA" id="ARBA00004496"/>
    </source>
</evidence>
<gene>
    <name evidence="9" type="ORF">FC46_GL000642</name>
</gene>
<dbReference type="PANTHER" id="PTHR35794:SF2">
    <property type="entry name" value="CELL DIVISION PROTEIN DIVIVA"/>
    <property type="match status" value="1"/>
</dbReference>
<evidence type="ECO:0000256" key="7">
    <source>
        <dbReference type="SAM" id="Coils"/>
    </source>
</evidence>
<feature type="region of interest" description="Disordered" evidence="8">
    <location>
        <begin position="190"/>
        <end position="267"/>
    </location>
</feature>
<sequence length="267" mass="30693">MEIHNKEFKRRGRNGYDRYEVDSFLDQIVEDYGDVLDGNVDLKNKVFSLQDELKKKDQVITDLQNEVAKYKQRETEVNEVLVSARKSAKEIKDNAQNEADQLIANAKVQAETDTKFQRQQQETLSKDYDRLKEEIGQFRLHIQDMLQKQIDNLDDEEWQHALDKYFDTPRYYPEDGSEPIDNGDEVDLLADYGDDDDEDEENVIGEPDDVDKDDLDAVESSQEPDQDAQPLTGDSSNTATFSPSPEPTSEVGSNATIVFPDDYKKHN</sequence>
<feature type="coiled-coil region" evidence="7">
    <location>
        <begin position="46"/>
        <end position="148"/>
    </location>
</feature>
<evidence type="ECO:0000256" key="4">
    <source>
        <dbReference type="ARBA" id="ARBA00022618"/>
    </source>
</evidence>
<dbReference type="Pfam" id="PF05103">
    <property type="entry name" value="DivIVA"/>
    <property type="match status" value="1"/>
</dbReference>
<dbReference type="GO" id="GO:0005737">
    <property type="term" value="C:cytoplasm"/>
    <property type="evidence" value="ECO:0007669"/>
    <property type="project" value="UniProtKB-SubCell"/>
</dbReference>
<comment type="caution">
    <text evidence="9">The sequence shown here is derived from an EMBL/GenBank/DDBJ whole genome shotgun (WGS) entry which is preliminary data.</text>
</comment>
<dbReference type="PANTHER" id="PTHR35794">
    <property type="entry name" value="CELL DIVISION PROTEIN DIVIVA"/>
    <property type="match status" value="1"/>
</dbReference>
<organism evidence="9 10">
    <name type="scientific">Lactobacillus kalixensis DSM 16043</name>
    <dbReference type="NCBI Taxonomy" id="1423763"/>
    <lineage>
        <taxon>Bacteria</taxon>
        <taxon>Bacillati</taxon>
        <taxon>Bacillota</taxon>
        <taxon>Bacilli</taxon>
        <taxon>Lactobacillales</taxon>
        <taxon>Lactobacillaceae</taxon>
        <taxon>Lactobacillus</taxon>
    </lineage>
</organism>
<keyword evidence="6" id="KW-0131">Cell cycle</keyword>
<dbReference type="Proteomes" id="UP000051036">
    <property type="component" value="Unassembled WGS sequence"/>
</dbReference>
<evidence type="ECO:0000256" key="5">
    <source>
        <dbReference type="ARBA" id="ARBA00023054"/>
    </source>
</evidence>
<evidence type="ECO:0000313" key="9">
    <source>
        <dbReference type="EMBL" id="KRL91343.1"/>
    </source>
</evidence>
<protein>
    <submittedName>
        <fullName evidence="9">Cell-division initiation protein</fullName>
    </submittedName>
</protein>
<keyword evidence="10" id="KW-1185">Reference proteome</keyword>
<evidence type="ECO:0000256" key="3">
    <source>
        <dbReference type="ARBA" id="ARBA00022490"/>
    </source>
</evidence>
<dbReference type="InterPro" id="IPR007793">
    <property type="entry name" value="DivIVA_fam"/>
</dbReference>
<dbReference type="InterPro" id="IPR019933">
    <property type="entry name" value="DivIVA_domain"/>
</dbReference>
<evidence type="ECO:0000313" key="10">
    <source>
        <dbReference type="Proteomes" id="UP000051036"/>
    </source>
</evidence>